<dbReference type="Pfam" id="PF00512">
    <property type="entry name" value="HisKA"/>
    <property type="match status" value="1"/>
</dbReference>
<keyword evidence="4" id="KW-0813">Transport</keyword>
<dbReference type="InterPro" id="IPR003594">
    <property type="entry name" value="HATPase_dom"/>
</dbReference>
<evidence type="ECO:0000256" key="11">
    <source>
        <dbReference type="ARBA" id="ARBA00022840"/>
    </source>
</evidence>
<dbReference type="SUPFAM" id="SSF55785">
    <property type="entry name" value="PYP-like sensor domain (PAS domain)"/>
    <property type="match status" value="1"/>
</dbReference>
<dbReference type="GO" id="GO:0004673">
    <property type="term" value="F:protein histidine kinase activity"/>
    <property type="evidence" value="ECO:0007669"/>
    <property type="project" value="UniProtKB-EC"/>
</dbReference>
<dbReference type="PANTHER" id="PTHR45453:SF1">
    <property type="entry name" value="PHOSPHATE REGULON SENSOR PROTEIN PHOR"/>
    <property type="match status" value="1"/>
</dbReference>
<dbReference type="SMART" id="SM00387">
    <property type="entry name" value="HATPase_c"/>
    <property type="match status" value="1"/>
</dbReference>
<keyword evidence="12 14" id="KW-1133">Transmembrane helix</keyword>
<evidence type="ECO:0000256" key="8">
    <source>
        <dbReference type="ARBA" id="ARBA00022692"/>
    </source>
</evidence>
<keyword evidence="5" id="KW-1003">Cell membrane</keyword>
<dbReference type="Gene3D" id="3.30.565.10">
    <property type="entry name" value="Histidine kinase-like ATPase, C-terminal domain"/>
    <property type="match status" value="1"/>
</dbReference>
<evidence type="ECO:0000259" key="15">
    <source>
        <dbReference type="PROSITE" id="PS50109"/>
    </source>
</evidence>
<evidence type="ECO:0000256" key="5">
    <source>
        <dbReference type="ARBA" id="ARBA00022475"/>
    </source>
</evidence>
<evidence type="ECO:0000256" key="12">
    <source>
        <dbReference type="ARBA" id="ARBA00022989"/>
    </source>
</evidence>
<evidence type="ECO:0000256" key="3">
    <source>
        <dbReference type="ARBA" id="ARBA00012438"/>
    </source>
</evidence>
<feature type="domain" description="Histidine kinase" evidence="15">
    <location>
        <begin position="215"/>
        <end position="440"/>
    </location>
</feature>
<dbReference type="RefSeq" id="WP_310051708.1">
    <property type="nucleotide sequence ID" value="NZ_JAVDVW010000001.1"/>
</dbReference>
<dbReference type="InterPro" id="IPR003661">
    <property type="entry name" value="HisK_dim/P_dom"/>
</dbReference>
<dbReference type="Gene3D" id="1.10.287.130">
    <property type="match status" value="1"/>
</dbReference>
<accession>A0ABU1VKZ8</accession>
<evidence type="ECO:0000313" key="17">
    <source>
        <dbReference type="Proteomes" id="UP001267878"/>
    </source>
</evidence>
<evidence type="ECO:0000256" key="13">
    <source>
        <dbReference type="ARBA" id="ARBA00023012"/>
    </source>
</evidence>
<evidence type="ECO:0000256" key="2">
    <source>
        <dbReference type="ARBA" id="ARBA00004236"/>
    </source>
</evidence>
<gene>
    <name evidence="16" type="ORF">J2X04_000486</name>
</gene>
<dbReference type="InterPro" id="IPR035965">
    <property type="entry name" value="PAS-like_dom_sf"/>
</dbReference>
<dbReference type="InterPro" id="IPR050351">
    <property type="entry name" value="BphY/WalK/GraS-like"/>
</dbReference>
<keyword evidence="13" id="KW-0902">Two-component regulatory system</keyword>
<dbReference type="CDD" id="cd00082">
    <property type="entry name" value="HisKA"/>
    <property type="match status" value="1"/>
</dbReference>
<comment type="catalytic activity">
    <reaction evidence="1">
        <text>ATP + protein L-histidine = ADP + protein N-phospho-L-histidine.</text>
        <dbReference type="EC" id="2.7.13.3"/>
    </reaction>
</comment>
<evidence type="ECO:0000256" key="1">
    <source>
        <dbReference type="ARBA" id="ARBA00000085"/>
    </source>
</evidence>
<dbReference type="EC" id="2.7.13.3" evidence="3"/>
<sequence>MPPRVRSAWFRTLGQLALILAAAALVGVLIRHPWQVLTVAALGVVAWHYWRLRKLLMRLTARQRHTPPLGEGTWNELDRLLHRGQQEMRGRKRRLIEMLRAYRAAAAALPDAIVVVERNSQRIQWFNEAAHGLLHLQHPQDINTPVAHRLQPLQISRWLASGRNAEPLEVASPWNPAITLSMRLIPYSENLWLLVARDVTRLLQLEQMRRDFVANVSHELRTPLTVVHGYLDMLDPAEHPDWAPMLAEMQRQSQRMTQLVEDLLTLSRLESADHLPAEEPVAMSTMLSTLRREAMALSQGRHEVSVEDSAGVDLFGSGKELHSAFSNLVGNAIRYTPAGGHITIRFRKDRPERLNSGAMAKDTGVVLEVVDTGYGIPAPHLPRITERFYRVSTSRSRESGGTGLGLSIVKHVLNLHQARLEITSEVGLGSTFSCHFGAERVRPREPLDIALP</sequence>
<keyword evidence="9" id="KW-0547">Nucleotide-binding</keyword>
<dbReference type="SUPFAM" id="SSF55874">
    <property type="entry name" value="ATPase domain of HSP90 chaperone/DNA topoisomerase II/histidine kinase"/>
    <property type="match status" value="1"/>
</dbReference>
<keyword evidence="7 16" id="KW-0808">Transferase</keyword>
<keyword evidence="6" id="KW-0597">Phosphoprotein</keyword>
<keyword evidence="14" id="KW-0472">Membrane</keyword>
<keyword evidence="11" id="KW-0067">ATP-binding</keyword>
<feature type="transmembrane region" description="Helical" evidence="14">
    <location>
        <begin position="12"/>
        <end position="30"/>
    </location>
</feature>
<comment type="subcellular location">
    <subcellularLocation>
        <location evidence="2">Cell membrane</location>
    </subcellularLocation>
</comment>
<proteinExistence type="predicted"/>
<dbReference type="InterPro" id="IPR036890">
    <property type="entry name" value="HATPase_C_sf"/>
</dbReference>
<evidence type="ECO:0000256" key="6">
    <source>
        <dbReference type="ARBA" id="ARBA00022553"/>
    </source>
</evidence>
<comment type="caution">
    <text evidence="16">The sequence shown here is derived from an EMBL/GenBank/DDBJ whole genome shotgun (WGS) entry which is preliminary data.</text>
</comment>
<dbReference type="InterPro" id="IPR004358">
    <property type="entry name" value="Sig_transdc_His_kin-like_C"/>
</dbReference>
<feature type="transmembrane region" description="Helical" evidence="14">
    <location>
        <begin position="36"/>
        <end position="52"/>
    </location>
</feature>
<evidence type="ECO:0000256" key="14">
    <source>
        <dbReference type="SAM" id="Phobius"/>
    </source>
</evidence>
<dbReference type="NCBIfam" id="TIGR02966">
    <property type="entry name" value="phoR_proteo"/>
    <property type="match status" value="1"/>
</dbReference>
<dbReference type="InterPro" id="IPR021766">
    <property type="entry name" value="PhoR_N"/>
</dbReference>
<dbReference type="EMBL" id="JAVDVW010000001">
    <property type="protein sequence ID" value="MDR7098139.1"/>
    <property type="molecule type" value="Genomic_DNA"/>
</dbReference>
<reference evidence="16 17" key="1">
    <citation type="submission" date="2023-07" db="EMBL/GenBank/DDBJ databases">
        <title>Sorghum-associated microbial communities from plants grown in Nebraska, USA.</title>
        <authorList>
            <person name="Schachtman D."/>
        </authorList>
    </citation>
    <scope>NUCLEOTIDE SEQUENCE [LARGE SCALE GENOMIC DNA]</scope>
    <source>
        <strain evidence="16 17">BE187</strain>
    </source>
</reference>
<dbReference type="PROSITE" id="PS50109">
    <property type="entry name" value="HIS_KIN"/>
    <property type="match status" value="1"/>
</dbReference>
<organism evidence="16 17">
    <name type="scientific">Agrilutibacter niabensis</name>
    <dbReference type="NCBI Taxonomy" id="380628"/>
    <lineage>
        <taxon>Bacteria</taxon>
        <taxon>Pseudomonadati</taxon>
        <taxon>Pseudomonadota</taxon>
        <taxon>Gammaproteobacteria</taxon>
        <taxon>Lysobacterales</taxon>
        <taxon>Lysobacteraceae</taxon>
        <taxon>Agrilutibacter</taxon>
    </lineage>
</organism>
<evidence type="ECO:0000256" key="7">
    <source>
        <dbReference type="ARBA" id="ARBA00022679"/>
    </source>
</evidence>
<dbReference type="PRINTS" id="PR00344">
    <property type="entry name" value="BCTRLSENSOR"/>
</dbReference>
<evidence type="ECO:0000256" key="9">
    <source>
        <dbReference type="ARBA" id="ARBA00022741"/>
    </source>
</evidence>
<dbReference type="InterPro" id="IPR014310">
    <property type="entry name" value="Sig_transdc_His_kinase_PhoR"/>
</dbReference>
<evidence type="ECO:0000313" key="16">
    <source>
        <dbReference type="EMBL" id="MDR7098139.1"/>
    </source>
</evidence>
<dbReference type="InterPro" id="IPR036097">
    <property type="entry name" value="HisK_dim/P_sf"/>
</dbReference>
<dbReference type="Pfam" id="PF02518">
    <property type="entry name" value="HATPase_c"/>
    <property type="match status" value="1"/>
</dbReference>
<dbReference type="Pfam" id="PF11808">
    <property type="entry name" value="PhoR"/>
    <property type="match status" value="1"/>
</dbReference>
<keyword evidence="17" id="KW-1185">Reference proteome</keyword>
<keyword evidence="8 14" id="KW-0812">Transmembrane</keyword>
<dbReference type="SUPFAM" id="SSF47384">
    <property type="entry name" value="Homodimeric domain of signal transducing histidine kinase"/>
    <property type="match status" value="1"/>
</dbReference>
<evidence type="ECO:0000256" key="10">
    <source>
        <dbReference type="ARBA" id="ARBA00022777"/>
    </source>
</evidence>
<name>A0ABU1VKZ8_9GAMM</name>
<dbReference type="InterPro" id="IPR005467">
    <property type="entry name" value="His_kinase_dom"/>
</dbReference>
<evidence type="ECO:0000256" key="4">
    <source>
        <dbReference type="ARBA" id="ARBA00022448"/>
    </source>
</evidence>
<dbReference type="SMART" id="SM00388">
    <property type="entry name" value="HisKA"/>
    <property type="match status" value="1"/>
</dbReference>
<keyword evidence="10 16" id="KW-0418">Kinase</keyword>
<dbReference type="Proteomes" id="UP001267878">
    <property type="component" value="Unassembled WGS sequence"/>
</dbReference>
<protein>
    <recommendedName>
        <fullName evidence="3">histidine kinase</fullName>
        <ecNumber evidence="3">2.7.13.3</ecNumber>
    </recommendedName>
</protein>
<dbReference type="PANTHER" id="PTHR45453">
    <property type="entry name" value="PHOSPHATE REGULON SENSOR PROTEIN PHOR"/>
    <property type="match status" value="1"/>
</dbReference>